<accession>A0ACD3BFS0</accession>
<gene>
    <name evidence="1" type="ORF">BDN72DRAFT_753866</name>
</gene>
<reference evidence="1 2" key="1">
    <citation type="journal article" date="2019" name="Nat. Ecol. Evol.">
        <title>Megaphylogeny resolves global patterns of mushroom evolution.</title>
        <authorList>
            <person name="Varga T."/>
            <person name="Krizsan K."/>
            <person name="Foldi C."/>
            <person name="Dima B."/>
            <person name="Sanchez-Garcia M."/>
            <person name="Sanchez-Ramirez S."/>
            <person name="Szollosi G.J."/>
            <person name="Szarkandi J.G."/>
            <person name="Papp V."/>
            <person name="Albert L."/>
            <person name="Andreopoulos W."/>
            <person name="Angelini C."/>
            <person name="Antonin V."/>
            <person name="Barry K.W."/>
            <person name="Bougher N.L."/>
            <person name="Buchanan P."/>
            <person name="Buyck B."/>
            <person name="Bense V."/>
            <person name="Catcheside P."/>
            <person name="Chovatia M."/>
            <person name="Cooper J."/>
            <person name="Damon W."/>
            <person name="Desjardin D."/>
            <person name="Finy P."/>
            <person name="Geml J."/>
            <person name="Haridas S."/>
            <person name="Hughes K."/>
            <person name="Justo A."/>
            <person name="Karasinski D."/>
            <person name="Kautmanova I."/>
            <person name="Kiss B."/>
            <person name="Kocsube S."/>
            <person name="Kotiranta H."/>
            <person name="LaButti K.M."/>
            <person name="Lechner B.E."/>
            <person name="Liimatainen K."/>
            <person name="Lipzen A."/>
            <person name="Lukacs Z."/>
            <person name="Mihaltcheva S."/>
            <person name="Morgado L.N."/>
            <person name="Niskanen T."/>
            <person name="Noordeloos M.E."/>
            <person name="Ohm R.A."/>
            <person name="Ortiz-Santana B."/>
            <person name="Ovrebo C."/>
            <person name="Racz N."/>
            <person name="Riley R."/>
            <person name="Savchenko A."/>
            <person name="Shiryaev A."/>
            <person name="Soop K."/>
            <person name="Spirin V."/>
            <person name="Szebenyi C."/>
            <person name="Tomsovsky M."/>
            <person name="Tulloss R.E."/>
            <person name="Uehling J."/>
            <person name="Grigoriev I.V."/>
            <person name="Vagvolgyi C."/>
            <person name="Papp T."/>
            <person name="Martin F.M."/>
            <person name="Miettinen O."/>
            <person name="Hibbett D.S."/>
            <person name="Nagy L.G."/>
        </authorList>
    </citation>
    <scope>NUCLEOTIDE SEQUENCE [LARGE SCALE GENOMIC DNA]</scope>
    <source>
        <strain evidence="1 2">NL-1719</strain>
    </source>
</reference>
<sequence>MDEDEIVDVLPVHFSTRLDPGVQLHQFPLLTRSLQAPPAAVASGKRITARIKPQVRRLEIHVPADPRPDVWNADRARQYGAAQVEDDREKLQDKEDTDSDPRLSEVRLKSEQIIQKGSYMLGIVRDGQLHLHPIRETHQFRPTLTYLDALSRKNRQSRGAESDSDSEDGPPPDPDEPNQPIAVKKEKKSNIETREVQVSAKRTDSSGLQVTQSGLSNARRELLQAIRQEEDERWDNLKYFGATSEESGATLEKLFSQNNEELVCKTDMSAYLKSIEGL</sequence>
<organism evidence="1 2">
    <name type="scientific">Pluteus cervinus</name>
    <dbReference type="NCBI Taxonomy" id="181527"/>
    <lineage>
        <taxon>Eukaryota</taxon>
        <taxon>Fungi</taxon>
        <taxon>Dikarya</taxon>
        <taxon>Basidiomycota</taxon>
        <taxon>Agaricomycotina</taxon>
        <taxon>Agaricomycetes</taxon>
        <taxon>Agaricomycetidae</taxon>
        <taxon>Agaricales</taxon>
        <taxon>Pluteineae</taxon>
        <taxon>Pluteaceae</taxon>
        <taxon>Pluteus</taxon>
    </lineage>
</organism>
<proteinExistence type="predicted"/>
<keyword evidence="2" id="KW-1185">Reference proteome</keyword>
<protein>
    <submittedName>
        <fullName evidence="1">Uncharacterized protein</fullName>
    </submittedName>
</protein>
<name>A0ACD3BFS0_9AGAR</name>
<dbReference type="Proteomes" id="UP000308600">
    <property type="component" value="Unassembled WGS sequence"/>
</dbReference>
<dbReference type="EMBL" id="ML208259">
    <property type="protein sequence ID" value="TFK76963.1"/>
    <property type="molecule type" value="Genomic_DNA"/>
</dbReference>
<evidence type="ECO:0000313" key="1">
    <source>
        <dbReference type="EMBL" id="TFK76963.1"/>
    </source>
</evidence>
<evidence type="ECO:0000313" key="2">
    <source>
        <dbReference type="Proteomes" id="UP000308600"/>
    </source>
</evidence>